<dbReference type="AlphaFoldDB" id="A0A7G5GQ38"/>
<reference evidence="1 2" key="1">
    <citation type="submission" date="2020-07" db="EMBL/GenBank/DDBJ databases">
        <title>Spirosoma foliorum sp. nov., isolated from the leaves on the Nejang mountain Korea, Republic of.</title>
        <authorList>
            <person name="Ho H."/>
            <person name="Lee Y.-J."/>
            <person name="Nurcahyanto D.-A."/>
            <person name="Kim S.-G."/>
        </authorList>
    </citation>
    <scope>NUCLEOTIDE SEQUENCE [LARGE SCALE GENOMIC DNA]</scope>
    <source>
        <strain evidence="1 2">PL0136</strain>
    </source>
</reference>
<dbReference type="Proteomes" id="UP000515369">
    <property type="component" value="Chromosome"/>
</dbReference>
<name>A0A7G5GQ38_9BACT</name>
<organism evidence="1 2">
    <name type="scientific">Spirosoma foliorum</name>
    <dbReference type="NCBI Taxonomy" id="2710596"/>
    <lineage>
        <taxon>Bacteria</taxon>
        <taxon>Pseudomonadati</taxon>
        <taxon>Bacteroidota</taxon>
        <taxon>Cytophagia</taxon>
        <taxon>Cytophagales</taxon>
        <taxon>Cytophagaceae</taxon>
        <taxon>Spirosoma</taxon>
    </lineage>
</organism>
<evidence type="ECO:0000313" key="1">
    <source>
        <dbReference type="EMBL" id="QMW00980.1"/>
    </source>
</evidence>
<keyword evidence="2" id="KW-1185">Reference proteome</keyword>
<evidence type="ECO:0000313" key="2">
    <source>
        <dbReference type="Proteomes" id="UP000515369"/>
    </source>
</evidence>
<gene>
    <name evidence="1" type="ORF">H3H32_23785</name>
</gene>
<dbReference type="EMBL" id="CP059732">
    <property type="protein sequence ID" value="QMW00980.1"/>
    <property type="molecule type" value="Genomic_DNA"/>
</dbReference>
<proteinExistence type="predicted"/>
<sequence>MPALEIYIKQTGHLPDVPSAGQVAKEGISLVKMNATLLQKIEELTLYLLAQ</sequence>
<dbReference type="KEGG" id="sfol:H3H32_23785"/>
<accession>A0A7G5GQ38</accession>
<dbReference type="RefSeq" id="WP_182458093.1">
    <property type="nucleotide sequence ID" value="NZ_CP059732.1"/>
</dbReference>
<protein>
    <submittedName>
        <fullName evidence="1">Uncharacterized protein</fullName>
    </submittedName>
</protein>